<evidence type="ECO:0000313" key="2">
    <source>
        <dbReference type="Proteomes" id="UP001163603"/>
    </source>
</evidence>
<dbReference type="EMBL" id="CM047750">
    <property type="protein sequence ID" value="KAJ0008046.1"/>
    <property type="molecule type" value="Genomic_DNA"/>
</dbReference>
<organism evidence="1 2">
    <name type="scientific">Pistacia integerrima</name>
    <dbReference type="NCBI Taxonomy" id="434235"/>
    <lineage>
        <taxon>Eukaryota</taxon>
        <taxon>Viridiplantae</taxon>
        <taxon>Streptophyta</taxon>
        <taxon>Embryophyta</taxon>
        <taxon>Tracheophyta</taxon>
        <taxon>Spermatophyta</taxon>
        <taxon>Magnoliopsida</taxon>
        <taxon>eudicotyledons</taxon>
        <taxon>Gunneridae</taxon>
        <taxon>Pentapetalae</taxon>
        <taxon>rosids</taxon>
        <taxon>malvids</taxon>
        <taxon>Sapindales</taxon>
        <taxon>Anacardiaceae</taxon>
        <taxon>Pistacia</taxon>
    </lineage>
</organism>
<name>A0ACC0X2U3_9ROSI</name>
<dbReference type="Proteomes" id="UP001163603">
    <property type="component" value="Chromosome 15"/>
</dbReference>
<gene>
    <name evidence="1" type="ORF">Pint_29014</name>
</gene>
<protein>
    <submittedName>
        <fullName evidence="1">Uncharacterized protein</fullName>
    </submittedName>
</protein>
<reference evidence="2" key="1">
    <citation type="journal article" date="2023" name="G3 (Bethesda)">
        <title>Genome assembly and association tests identify interacting loci associated with vigor, precocity, and sex in interspecific pistachio rootstocks.</title>
        <authorList>
            <person name="Palmer W."/>
            <person name="Jacygrad E."/>
            <person name="Sagayaradj S."/>
            <person name="Cavanaugh K."/>
            <person name="Han R."/>
            <person name="Bertier L."/>
            <person name="Beede B."/>
            <person name="Kafkas S."/>
            <person name="Golino D."/>
            <person name="Preece J."/>
            <person name="Michelmore R."/>
        </authorList>
    </citation>
    <scope>NUCLEOTIDE SEQUENCE [LARGE SCALE GENOMIC DNA]</scope>
</reference>
<comment type="caution">
    <text evidence="1">The sequence shown here is derived from an EMBL/GenBank/DDBJ whole genome shotgun (WGS) entry which is preliminary data.</text>
</comment>
<evidence type="ECO:0000313" key="1">
    <source>
        <dbReference type="EMBL" id="KAJ0008046.1"/>
    </source>
</evidence>
<keyword evidence="2" id="KW-1185">Reference proteome</keyword>
<accession>A0ACC0X2U3</accession>
<sequence>MEQKLNIEQFTGQARLPSFAVPSRYDLHFKLDLCECAFAGTVNINLCILEKTNFIVLNAARLNVYEVLFTTSHNQVSPCDVVLDNSDEILVLVFDEALSVGEGVLGITFSGNLNDHLMGFYKCTYMDKEVKKNMAVTQFEPVHARCCFPCWDEPALKATFKITLDAPSDLTALSNMPIIDEKVNGNVKTVYFEESPVMSTYLVAVVVGLFDHIEDTTSHGVKVGVYCPVGKSDEGKYALEVAVKSLDIFTKFFSTPYPLPKLDMVAVPEFAAGAMENFGLIVYRESLLLYSDLKSTARCKQINTIVAAHEVAHQWFGNLVTMEWWTHLWLNEGFATWMVTDILFPEWQIWTQFLQLSADGLSLDALQQSHPIEVEVDDARGIDEIFDDISYNKGSAVIRMLQGYLGDDIVQKSLSSYMKKYAWKNAKTEDLWRVISEESGVNINSMMDCWTKQKGYPVIYVKSKDQVLEFEQSQFLSSGLHGDGIWTVPITLSFGSYDKCKKFFLGSKSERVDISEMFPSSDGKSSSLKENNQEQCDETLWVKVNVEQSGILDDMLALSKACRQPLSFLLLLMSAYREEVDYIVLSKLINVRVCYDVIEISTDAIPELVNELRKFCISLLQHSAEKVGWESKPGESHLNALLRGEVFIALANFGHDKTQLEAMERFQVLLKDKDTPILSPDLRKAAYIAVMRNATTTDRRGFDFLLKFYRKADATQEKELILRAIACSPDPDIVAEVLNFLMSDEVRDQDVIFIIGGISLEGRETAWRWLQENWDQILKKYGSGIILHRFVRGIVTLFCSNEKADEVESFFRNHVNLGIEKILMQSIERVPIKARWIEGIKQEHSLPILLKQLAHKG</sequence>
<proteinExistence type="predicted"/>